<feature type="non-terminal residue" evidence="1">
    <location>
        <position position="1"/>
    </location>
</feature>
<protein>
    <submittedName>
        <fullName evidence="1">Uncharacterized protein</fullName>
    </submittedName>
</protein>
<evidence type="ECO:0000313" key="2">
    <source>
        <dbReference type="Proteomes" id="UP000837857"/>
    </source>
</evidence>
<accession>A0ABN8I7X7</accession>
<reference evidence="1" key="1">
    <citation type="submission" date="2022-03" db="EMBL/GenBank/DDBJ databases">
        <authorList>
            <person name="Martin H S."/>
        </authorList>
    </citation>
    <scope>NUCLEOTIDE SEQUENCE</scope>
</reference>
<sequence length="191" mass="21249">MIHIIRFAGELNVFHYCHSSEEVGGEGRRGCRRRSPRGTALLSRPPTLSLSVREGVRAVGYDAGYSVCHSGHLSTVDTAQSAESARLPSACCLRTHGECVHCMHAPIDRRVYFEALANPEVTSLRRRDVPLFACHAGHPTGVLINSVGFHHRGPEYGGRGWRIETPPWCSDSAIKTRSFSVMWILYNRRLP</sequence>
<proteinExistence type="predicted"/>
<dbReference type="Proteomes" id="UP000837857">
    <property type="component" value="Chromosome 18"/>
</dbReference>
<evidence type="ECO:0000313" key="1">
    <source>
        <dbReference type="EMBL" id="CAH2048624.1"/>
    </source>
</evidence>
<gene>
    <name evidence="1" type="ORF">IPOD504_LOCUS6231</name>
</gene>
<keyword evidence="2" id="KW-1185">Reference proteome</keyword>
<dbReference type="EMBL" id="OW152830">
    <property type="protein sequence ID" value="CAH2048624.1"/>
    <property type="molecule type" value="Genomic_DNA"/>
</dbReference>
<name>A0ABN8I7X7_9NEOP</name>
<organism evidence="1 2">
    <name type="scientific">Iphiclides podalirius</name>
    <name type="common">scarce swallowtail</name>
    <dbReference type="NCBI Taxonomy" id="110791"/>
    <lineage>
        <taxon>Eukaryota</taxon>
        <taxon>Metazoa</taxon>
        <taxon>Ecdysozoa</taxon>
        <taxon>Arthropoda</taxon>
        <taxon>Hexapoda</taxon>
        <taxon>Insecta</taxon>
        <taxon>Pterygota</taxon>
        <taxon>Neoptera</taxon>
        <taxon>Endopterygota</taxon>
        <taxon>Lepidoptera</taxon>
        <taxon>Glossata</taxon>
        <taxon>Ditrysia</taxon>
        <taxon>Papilionoidea</taxon>
        <taxon>Papilionidae</taxon>
        <taxon>Papilioninae</taxon>
        <taxon>Iphiclides</taxon>
    </lineage>
</organism>